<accession>A0A8X6W9D1</accession>
<organism evidence="1 2">
    <name type="scientific">Trichonephila clavipes</name>
    <name type="common">Golden silk orbweaver</name>
    <name type="synonym">Nephila clavipes</name>
    <dbReference type="NCBI Taxonomy" id="2585209"/>
    <lineage>
        <taxon>Eukaryota</taxon>
        <taxon>Metazoa</taxon>
        <taxon>Ecdysozoa</taxon>
        <taxon>Arthropoda</taxon>
        <taxon>Chelicerata</taxon>
        <taxon>Arachnida</taxon>
        <taxon>Araneae</taxon>
        <taxon>Araneomorphae</taxon>
        <taxon>Entelegynae</taxon>
        <taxon>Araneoidea</taxon>
        <taxon>Nephilidae</taxon>
        <taxon>Trichonephila</taxon>
    </lineage>
</organism>
<keyword evidence="2" id="KW-1185">Reference proteome</keyword>
<protein>
    <submittedName>
        <fullName evidence="1">Uncharacterized protein</fullName>
    </submittedName>
</protein>
<dbReference type="Proteomes" id="UP000887159">
    <property type="component" value="Unassembled WGS sequence"/>
</dbReference>
<evidence type="ECO:0000313" key="1">
    <source>
        <dbReference type="EMBL" id="GFY30703.1"/>
    </source>
</evidence>
<proteinExistence type="predicted"/>
<name>A0A8X6W9D1_TRICX</name>
<evidence type="ECO:0000313" key="2">
    <source>
        <dbReference type="Proteomes" id="UP000887159"/>
    </source>
</evidence>
<dbReference type="EMBL" id="BMAU01021394">
    <property type="protein sequence ID" value="GFY30703.1"/>
    <property type="molecule type" value="Genomic_DNA"/>
</dbReference>
<comment type="caution">
    <text evidence="1">The sequence shown here is derived from an EMBL/GenBank/DDBJ whole genome shotgun (WGS) entry which is preliminary data.</text>
</comment>
<sequence length="97" mass="11362">MPLAMAENSFLIPSPSSIRSRGNRRTKTLSLIKPHKKKSQDVRYVERSTTLYHHDQFDLSYVVGDVYSDTFSRPYRNEDATNHRRHKVPSVVWWAPC</sequence>
<gene>
    <name evidence="1" type="ORF">TNCV_3118631</name>
</gene>
<dbReference type="AlphaFoldDB" id="A0A8X6W9D1"/>
<reference evidence="1" key="1">
    <citation type="submission" date="2020-08" db="EMBL/GenBank/DDBJ databases">
        <title>Multicomponent nature underlies the extraordinary mechanical properties of spider dragline silk.</title>
        <authorList>
            <person name="Kono N."/>
            <person name="Nakamura H."/>
            <person name="Mori M."/>
            <person name="Yoshida Y."/>
            <person name="Ohtoshi R."/>
            <person name="Malay A.D."/>
            <person name="Moran D.A.P."/>
            <person name="Tomita M."/>
            <person name="Numata K."/>
            <person name="Arakawa K."/>
        </authorList>
    </citation>
    <scope>NUCLEOTIDE SEQUENCE</scope>
</reference>